<proteinExistence type="predicted"/>
<organism evidence="1 2">
    <name type="scientific">Schizothecium vesticola</name>
    <dbReference type="NCBI Taxonomy" id="314040"/>
    <lineage>
        <taxon>Eukaryota</taxon>
        <taxon>Fungi</taxon>
        <taxon>Dikarya</taxon>
        <taxon>Ascomycota</taxon>
        <taxon>Pezizomycotina</taxon>
        <taxon>Sordariomycetes</taxon>
        <taxon>Sordariomycetidae</taxon>
        <taxon>Sordariales</taxon>
        <taxon>Schizotheciaceae</taxon>
        <taxon>Schizothecium</taxon>
    </lineage>
</organism>
<evidence type="ECO:0000313" key="2">
    <source>
        <dbReference type="Proteomes" id="UP001172155"/>
    </source>
</evidence>
<dbReference type="EMBL" id="JAUKUD010000003">
    <property type="protein sequence ID" value="KAK0750282.1"/>
    <property type="molecule type" value="Genomic_DNA"/>
</dbReference>
<gene>
    <name evidence="1" type="ORF">B0T18DRAFT_124483</name>
</gene>
<name>A0AA40F307_9PEZI</name>
<dbReference type="AlphaFoldDB" id="A0AA40F307"/>
<accession>A0AA40F307</accession>
<sequence length="247" mass="27124">MASCMRSATHHTTDGSRTWTNCRNRVPLLGCRWCLLGIYPAPFNDIHDACRVGAPATTEWFCRAAFLEHSLTGSRCCLGRYIFASAVCSMQCNASLPKDITSPPILRVCTSGSDPSRLCRTPDRHSGRRHAGCWTTLRTRAPLGGHRGERLLLTASRPKPRPGVHAKSLCRVGCDADTIRHTSVPTSGHLLYTITAKSAMRNLVSNWMSVCLRIVGGITCRSTAKPSRESAAENGDFDSLVQLDLWR</sequence>
<comment type="caution">
    <text evidence="1">The sequence shown here is derived from an EMBL/GenBank/DDBJ whole genome shotgun (WGS) entry which is preliminary data.</text>
</comment>
<dbReference type="Proteomes" id="UP001172155">
    <property type="component" value="Unassembled WGS sequence"/>
</dbReference>
<evidence type="ECO:0000313" key="1">
    <source>
        <dbReference type="EMBL" id="KAK0750282.1"/>
    </source>
</evidence>
<reference evidence="1" key="1">
    <citation type="submission" date="2023-06" db="EMBL/GenBank/DDBJ databases">
        <title>Genome-scale phylogeny and comparative genomics of the fungal order Sordariales.</title>
        <authorList>
            <consortium name="Lawrence Berkeley National Laboratory"/>
            <person name="Hensen N."/>
            <person name="Bonometti L."/>
            <person name="Westerberg I."/>
            <person name="Brannstrom I.O."/>
            <person name="Guillou S."/>
            <person name="Cros-Aarteil S."/>
            <person name="Calhoun S."/>
            <person name="Haridas S."/>
            <person name="Kuo A."/>
            <person name="Mondo S."/>
            <person name="Pangilinan J."/>
            <person name="Riley R."/>
            <person name="LaButti K."/>
            <person name="Andreopoulos B."/>
            <person name="Lipzen A."/>
            <person name="Chen C."/>
            <person name="Yanf M."/>
            <person name="Daum C."/>
            <person name="Ng V."/>
            <person name="Clum A."/>
            <person name="Steindorff A."/>
            <person name="Ohm R."/>
            <person name="Martin F."/>
            <person name="Silar P."/>
            <person name="Natvig D."/>
            <person name="Lalanne C."/>
            <person name="Gautier V."/>
            <person name="Ament-velasquez S.L."/>
            <person name="Kruys A."/>
            <person name="Hutchinson M.I."/>
            <person name="Powell A.J."/>
            <person name="Barry K."/>
            <person name="Miller A.N."/>
            <person name="Grigoriev I.V."/>
            <person name="Debuchy R."/>
            <person name="Gladieux P."/>
            <person name="Thoren M.H."/>
            <person name="Johannesson H."/>
        </authorList>
    </citation>
    <scope>NUCLEOTIDE SEQUENCE</scope>
    <source>
        <strain evidence="1">SMH3187-1</strain>
    </source>
</reference>
<protein>
    <submittedName>
        <fullName evidence="1">Uncharacterized protein</fullName>
    </submittedName>
</protein>
<keyword evidence="2" id="KW-1185">Reference proteome</keyword>